<evidence type="ECO:0000256" key="3">
    <source>
        <dbReference type="ARBA" id="ARBA00022628"/>
    </source>
</evidence>
<evidence type="ECO:0000256" key="1">
    <source>
        <dbReference type="ARBA" id="ARBA00001922"/>
    </source>
</evidence>
<dbReference type="EMBL" id="BSEC01000001">
    <property type="protein sequence ID" value="GLI91865.1"/>
    <property type="molecule type" value="Genomic_DNA"/>
</dbReference>
<feature type="domain" description="Methylmalonyl-CoA mutase alpha/beta chain catalytic" evidence="6">
    <location>
        <begin position="73"/>
        <end position="457"/>
    </location>
</feature>
<dbReference type="InterPro" id="IPR036724">
    <property type="entry name" value="Cobalamin-bd_sf"/>
</dbReference>
<comment type="caution">
    <text evidence="7">The sequence shown here is derived from an EMBL/GenBank/DDBJ whole genome shotgun (WGS) entry which is preliminary data.</text>
</comment>
<dbReference type="RefSeq" id="WP_432806762.1">
    <property type="nucleotide sequence ID" value="NZ_BSEC01000001.1"/>
</dbReference>
<dbReference type="Gene3D" id="3.40.50.280">
    <property type="entry name" value="Cobalamin-binding domain"/>
    <property type="match status" value="1"/>
</dbReference>
<sequence length="627" mass="65963">MKGQVQMSANETAIAGVFPQPTEDQWLKLVDKALKGGSFDQLVSKTYDGAAIAPLYPRAKSEAPRVLRRTPGRWSILGRVDLSDADAANKFALEDLEGGADGLHVVFAGSQGSYGAGLTSDSDDTIAHLFANIRLDYGIPVLIESSPRAQNAAAAIMRYVDSQHIDPSITRISFGLDPLGLQALHGFAAAPWPQGAKTFAESAKTIARAGFAAGVAVADARVIHAAGGSETQELAFALASAVAYLRALTDNGLDIETARSLIALRFAADADEFLGVAKFRAARRLWARVEAACGLAPKPALIFAETAWRMMSRRDPWNNILRGTLATFSAAIGGADTITVLPLTQPSGVADGFARRLARDTQLVLQDESHIDVVDDPTSGAGGFEALTQELCERAWAAFQEIEAEGGLPAALEKGTFQGRVAETAGERAKKVARAREKVIGANEFPDIHEKPLDVVAPFDAARQSADAPAGALKTPALTPRRLAEPFERLRDASDAIAQKSGARPKVFLANLGSVAAFTARANFAKNFFEAGGVEAVFGPETSSTDALVAAFRESGAKLACLCSSDKVYADAAAPAASALKAAGATLYSAGRPGDLETALRNAGVTAFIFVGCDMHDLLQRALEEAK</sequence>
<gene>
    <name evidence="7" type="primary">mutA_1</name>
    <name evidence="7" type="ORF">LMG27198_08570</name>
</gene>
<dbReference type="CDD" id="cd03677">
    <property type="entry name" value="MM_CoA_mutase_beta"/>
    <property type="match status" value="1"/>
</dbReference>
<keyword evidence="5" id="KW-0170">Cobalt</keyword>
<keyword evidence="8" id="KW-1185">Reference proteome</keyword>
<organism evidence="7 8">
    <name type="scientific">Methylocystis echinoides</name>
    <dbReference type="NCBI Taxonomy" id="29468"/>
    <lineage>
        <taxon>Bacteria</taxon>
        <taxon>Pseudomonadati</taxon>
        <taxon>Pseudomonadota</taxon>
        <taxon>Alphaproteobacteria</taxon>
        <taxon>Hyphomicrobiales</taxon>
        <taxon>Methylocystaceae</taxon>
        <taxon>Methylocystis</taxon>
    </lineage>
</organism>
<dbReference type="SUPFAM" id="SSF52242">
    <property type="entry name" value="Cobalamin (vitamin B12)-binding domain"/>
    <property type="match status" value="1"/>
</dbReference>
<dbReference type="Pfam" id="PF01642">
    <property type="entry name" value="MM_CoA_mutase"/>
    <property type="match status" value="1"/>
</dbReference>
<dbReference type="GO" id="GO:0016866">
    <property type="term" value="F:intramolecular transferase activity"/>
    <property type="evidence" value="ECO:0007669"/>
    <property type="project" value="InterPro"/>
</dbReference>
<keyword evidence="4" id="KW-0413">Isomerase</keyword>
<evidence type="ECO:0000313" key="7">
    <source>
        <dbReference type="EMBL" id="GLI91865.1"/>
    </source>
</evidence>
<dbReference type="GO" id="GO:0031419">
    <property type="term" value="F:cobalamin binding"/>
    <property type="evidence" value="ECO:0007669"/>
    <property type="project" value="UniProtKB-KW"/>
</dbReference>
<comment type="cofactor">
    <cofactor evidence="1">
        <name>adenosylcob(III)alamin</name>
        <dbReference type="ChEBI" id="CHEBI:18408"/>
    </cofactor>
</comment>
<name>A0A9W6LQS0_9HYPH</name>
<comment type="similarity">
    <text evidence="2">Belongs to the methylmalonyl-CoA mutase family.</text>
</comment>
<dbReference type="SUPFAM" id="SSF51703">
    <property type="entry name" value="Cobalamin (vitamin B12)-dependent enzymes"/>
    <property type="match status" value="1"/>
</dbReference>
<dbReference type="InterPro" id="IPR016176">
    <property type="entry name" value="Cbl-dep_enz_cat"/>
</dbReference>
<keyword evidence="3" id="KW-0846">Cobalamin</keyword>
<dbReference type="AlphaFoldDB" id="A0A9W6LQS0"/>
<dbReference type="PANTHER" id="PTHR48101:SF4">
    <property type="entry name" value="METHYLMALONYL-COA MUTASE, MITOCHONDRIAL"/>
    <property type="match status" value="1"/>
</dbReference>
<protein>
    <submittedName>
        <fullName evidence="7">Methylmalonyl-CoA mutase</fullName>
    </submittedName>
</protein>
<evidence type="ECO:0000256" key="2">
    <source>
        <dbReference type="ARBA" id="ARBA00008465"/>
    </source>
</evidence>
<evidence type="ECO:0000256" key="4">
    <source>
        <dbReference type="ARBA" id="ARBA00023235"/>
    </source>
</evidence>
<dbReference type="GO" id="GO:0046872">
    <property type="term" value="F:metal ion binding"/>
    <property type="evidence" value="ECO:0007669"/>
    <property type="project" value="InterPro"/>
</dbReference>
<evidence type="ECO:0000313" key="8">
    <source>
        <dbReference type="Proteomes" id="UP001144323"/>
    </source>
</evidence>
<dbReference type="Proteomes" id="UP001144323">
    <property type="component" value="Unassembled WGS sequence"/>
</dbReference>
<reference evidence="7" key="1">
    <citation type="journal article" date="2023" name="Int. J. Syst. Evol. Microbiol.">
        <title>Methylocystis iwaonis sp. nov., a type II methane-oxidizing bacterium from surface soil of a rice paddy field in Japan, and emended description of the genus Methylocystis (ex Whittenbury et al. 1970) Bowman et al. 1993.</title>
        <authorList>
            <person name="Kaise H."/>
            <person name="Sawadogo J.B."/>
            <person name="Alam M.S."/>
            <person name="Ueno C."/>
            <person name="Dianou D."/>
            <person name="Shinjo R."/>
            <person name="Asakawa S."/>
        </authorList>
    </citation>
    <scope>NUCLEOTIDE SEQUENCE</scope>
    <source>
        <strain evidence="7">LMG27198</strain>
    </source>
</reference>
<evidence type="ECO:0000256" key="5">
    <source>
        <dbReference type="ARBA" id="ARBA00023285"/>
    </source>
</evidence>
<accession>A0A9W6LQS0</accession>
<dbReference type="PANTHER" id="PTHR48101">
    <property type="entry name" value="METHYLMALONYL-COA MUTASE, MITOCHONDRIAL-RELATED"/>
    <property type="match status" value="1"/>
</dbReference>
<dbReference type="Gene3D" id="3.20.20.240">
    <property type="entry name" value="Methylmalonyl-CoA mutase"/>
    <property type="match status" value="1"/>
</dbReference>
<dbReference type="InterPro" id="IPR006099">
    <property type="entry name" value="MeMalonylCoA_mutase_a/b_cat"/>
</dbReference>
<evidence type="ECO:0000259" key="6">
    <source>
        <dbReference type="Pfam" id="PF01642"/>
    </source>
</evidence>
<proteinExistence type="inferred from homology"/>